<dbReference type="EMBL" id="JARJCM010000244">
    <property type="protein sequence ID" value="KAJ7021014.1"/>
    <property type="molecule type" value="Genomic_DNA"/>
</dbReference>
<evidence type="ECO:0000256" key="8">
    <source>
        <dbReference type="ARBA" id="ARBA00023163"/>
    </source>
</evidence>
<dbReference type="GO" id="GO:0031519">
    <property type="term" value="C:PcG protein complex"/>
    <property type="evidence" value="ECO:0007669"/>
    <property type="project" value="TreeGrafter"/>
</dbReference>
<keyword evidence="14" id="KW-1185">Reference proteome</keyword>
<dbReference type="InterPro" id="IPR001607">
    <property type="entry name" value="Znf_UBP"/>
</dbReference>
<dbReference type="SMART" id="SM00355">
    <property type="entry name" value="ZnF_C2H2"/>
    <property type="match status" value="2"/>
</dbReference>
<dbReference type="FunFam" id="3.30.160.60:FF:000193">
    <property type="entry name" value="Zinc finger protein 300"/>
    <property type="match status" value="1"/>
</dbReference>
<evidence type="ECO:0000259" key="11">
    <source>
        <dbReference type="PROSITE" id="PS50157"/>
    </source>
</evidence>
<keyword evidence="8" id="KW-0804">Transcription</keyword>
<protein>
    <submittedName>
        <fullName evidence="13">Uncharacterized protein</fullName>
    </submittedName>
</protein>
<feature type="domain" description="C2H2-type" evidence="11">
    <location>
        <begin position="2"/>
        <end position="29"/>
    </location>
</feature>
<dbReference type="GO" id="GO:0000981">
    <property type="term" value="F:DNA-binding transcription factor activity, RNA polymerase II-specific"/>
    <property type="evidence" value="ECO:0007669"/>
    <property type="project" value="TreeGrafter"/>
</dbReference>
<feature type="domain" description="UBP-type" evidence="12">
    <location>
        <begin position="1"/>
        <end position="55"/>
    </location>
</feature>
<dbReference type="InterPro" id="IPR036236">
    <property type="entry name" value="Znf_C2H2_sf"/>
</dbReference>
<evidence type="ECO:0000313" key="14">
    <source>
        <dbReference type="Proteomes" id="UP001218188"/>
    </source>
</evidence>
<keyword evidence="3" id="KW-0479">Metal-binding</keyword>
<sequence>RHGCPTCGRCFNRPSSLRIHVNTHTGAQSFLCPYPGCGRAFNVNSNMRRHFRNHS</sequence>
<dbReference type="PROSITE" id="PS00028">
    <property type="entry name" value="ZINC_FINGER_C2H2_1"/>
    <property type="match status" value="2"/>
</dbReference>
<dbReference type="PROSITE" id="PS50271">
    <property type="entry name" value="ZF_UBP"/>
    <property type="match status" value="1"/>
</dbReference>
<organism evidence="13 14">
    <name type="scientific">Mycena alexandri</name>
    <dbReference type="NCBI Taxonomy" id="1745969"/>
    <lineage>
        <taxon>Eukaryota</taxon>
        <taxon>Fungi</taxon>
        <taxon>Dikarya</taxon>
        <taxon>Basidiomycota</taxon>
        <taxon>Agaricomycotina</taxon>
        <taxon>Agaricomycetes</taxon>
        <taxon>Agaricomycetidae</taxon>
        <taxon>Agaricales</taxon>
        <taxon>Marasmiineae</taxon>
        <taxon>Mycenaceae</taxon>
        <taxon>Mycena</taxon>
    </lineage>
</organism>
<dbReference type="GO" id="GO:0000785">
    <property type="term" value="C:chromatin"/>
    <property type="evidence" value="ECO:0007669"/>
    <property type="project" value="TreeGrafter"/>
</dbReference>
<keyword evidence="7" id="KW-0805">Transcription regulation</keyword>
<dbReference type="PANTHER" id="PTHR14003:SF20">
    <property type="entry name" value="FINGER DOMAIN PROTEIN, PUTATIVE (AFU_ORTHOLOGUE AFUA_4G10380)-RELATED"/>
    <property type="match status" value="1"/>
</dbReference>
<dbReference type="InterPro" id="IPR013087">
    <property type="entry name" value="Znf_C2H2_type"/>
</dbReference>
<dbReference type="Gene3D" id="3.30.160.60">
    <property type="entry name" value="Classic Zinc Finger"/>
    <property type="match status" value="2"/>
</dbReference>
<comment type="similarity">
    <text evidence="2">Belongs to the krueppel C2H2-type zinc-finger protein family.</text>
</comment>
<evidence type="ECO:0000256" key="5">
    <source>
        <dbReference type="ARBA" id="ARBA00022771"/>
    </source>
</evidence>
<feature type="non-terminal residue" evidence="13">
    <location>
        <position position="1"/>
    </location>
</feature>
<evidence type="ECO:0000259" key="12">
    <source>
        <dbReference type="PROSITE" id="PS50271"/>
    </source>
</evidence>
<keyword evidence="9" id="KW-0539">Nucleus</keyword>
<feature type="non-terminal residue" evidence="13">
    <location>
        <position position="55"/>
    </location>
</feature>
<comment type="subcellular location">
    <subcellularLocation>
        <location evidence="1">Nucleus</location>
    </subcellularLocation>
</comment>
<keyword evidence="5 10" id="KW-0863">Zinc-finger</keyword>
<dbReference type="GO" id="GO:0000978">
    <property type="term" value="F:RNA polymerase II cis-regulatory region sequence-specific DNA binding"/>
    <property type="evidence" value="ECO:0007669"/>
    <property type="project" value="TreeGrafter"/>
</dbReference>
<reference evidence="13" key="1">
    <citation type="submission" date="2023-03" db="EMBL/GenBank/DDBJ databases">
        <title>Massive genome expansion in bonnet fungi (Mycena s.s.) driven by repeated elements and novel gene families across ecological guilds.</title>
        <authorList>
            <consortium name="Lawrence Berkeley National Laboratory"/>
            <person name="Harder C.B."/>
            <person name="Miyauchi S."/>
            <person name="Viragh M."/>
            <person name="Kuo A."/>
            <person name="Thoen E."/>
            <person name="Andreopoulos B."/>
            <person name="Lu D."/>
            <person name="Skrede I."/>
            <person name="Drula E."/>
            <person name="Henrissat B."/>
            <person name="Morin E."/>
            <person name="Kohler A."/>
            <person name="Barry K."/>
            <person name="LaButti K."/>
            <person name="Morin E."/>
            <person name="Salamov A."/>
            <person name="Lipzen A."/>
            <person name="Mereny Z."/>
            <person name="Hegedus B."/>
            <person name="Baldrian P."/>
            <person name="Stursova M."/>
            <person name="Weitz H."/>
            <person name="Taylor A."/>
            <person name="Grigoriev I.V."/>
            <person name="Nagy L.G."/>
            <person name="Martin F."/>
            <person name="Kauserud H."/>
        </authorList>
    </citation>
    <scope>NUCLEOTIDE SEQUENCE</scope>
    <source>
        <strain evidence="13">CBHHK200</strain>
    </source>
</reference>
<comment type="caution">
    <text evidence="13">The sequence shown here is derived from an EMBL/GenBank/DDBJ whole genome shotgun (WGS) entry which is preliminary data.</text>
</comment>
<dbReference type="Pfam" id="PF00096">
    <property type="entry name" value="zf-C2H2"/>
    <property type="match status" value="2"/>
</dbReference>
<dbReference type="PROSITE" id="PS50157">
    <property type="entry name" value="ZINC_FINGER_C2H2_2"/>
    <property type="match status" value="2"/>
</dbReference>
<evidence type="ECO:0000256" key="4">
    <source>
        <dbReference type="ARBA" id="ARBA00022737"/>
    </source>
</evidence>
<evidence type="ECO:0000256" key="3">
    <source>
        <dbReference type="ARBA" id="ARBA00022723"/>
    </source>
</evidence>
<dbReference type="GO" id="GO:0008270">
    <property type="term" value="F:zinc ion binding"/>
    <property type="evidence" value="ECO:0007669"/>
    <property type="project" value="UniProtKB-KW"/>
</dbReference>
<proteinExistence type="inferred from homology"/>
<evidence type="ECO:0000313" key="13">
    <source>
        <dbReference type="EMBL" id="KAJ7021014.1"/>
    </source>
</evidence>
<accession>A0AAD6S524</accession>
<dbReference type="Proteomes" id="UP001218188">
    <property type="component" value="Unassembled WGS sequence"/>
</dbReference>
<dbReference type="AlphaFoldDB" id="A0AAD6S524"/>
<name>A0AAD6S524_9AGAR</name>
<keyword evidence="4" id="KW-0677">Repeat</keyword>
<dbReference type="PANTHER" id="PTHR14003">
    <property type="entry name" value="TRANSCRIPTIONAL REPRESSOR PROTEIN YY"/>
    <property type="match status" value="1"/>
</dbReference>
<evidence type="ECO:0000256" key="6">
    <source>
        <dbReference type="ARBA" id="ARBA00022833"/>
    </source>
</evidence>
<evidence type="ECO:0000256" key="7">
    <source>
        <dbReference type="ARBA" id="ARBA00023015"/>
    </source>
</evidence>
<feature type="domain" description="C2H2-type" evidence="11">
    <location>
        <begin position="30"/>
        <end position="55"/>
    </location>
</feature>
<evidence type="ECO:0000256" key="10">
    <source>
        <dbReference type="PROSITE-ProRule" id="PRU00502"/>
    </source>
</evidence>
<keyword evidence="6" id="KW-0862">Zinc</keyword>
<evidence type="ECO:0000256" key="9">
    <source>
        <dbReference type="ARBA" id="ARBA00023242"/>
    </source>
</evidence>
<gene>
    <name evidence="13" type="ORF">C8F04DRAFT_873945</name>
</gene>
<evidence type="ECO:0000256" key="2">
    <source>
        <dbReference type="ARBA" id="ARBA00006991"/>
    </source>
</evidence>
<evidence type="ECO:0000256" key="1">
    <source>
        <dbReference type="ARBA" id="ARBA00004123"/>
    </source>
</evidence>
<dbReference type="GO" id="GO:0005667">
    <property type="term" value="C:transcription regulator complex"/>
    <property type="evidence" value="ECO:0007669"/>
    <property type="project" value="TreeGrafter"/>
</dbReference>
<dbReference type="SUPFAM" id="SSF57667">
    <property type="entry name" value="beta-beta-alpha zinc fingers"/>
    <property type="match status" value="1"/>
</dbReference>